<reference evidence="3" key="1">
    <citation type="journal article" date="2013" name="Genome Announc.">
        <title>Draft genome sequence of the basidiomycetous yeast-like fungus Pseudozyma hubeiensis SY62, which produces an abundant amount of the biosurfactant mannosylerythritol lipids.</title>
        <authorList>
            <person name="Konishi M."/>
            <person name="Hatada Y."/>
            <person name="Horiuchi J."/>
        </authorList>
    </citation>
    <scope>NUCLEOTIDE SEQUENCE [LARGE SCALE GENOMIC DNA]</scope>
    <source>
        <strain evidence="3">SY62</strain>
    </source>
</reference>
<keyword evidence="3" id="KW-1185">Reference proteome</keyword>
<name>R9P6W6_PSEHS</name>
<proteinExistence type="inferred from homology"/>
<organism evidence="2 3">
    <name type="scientific">Pseudozyma hubeiensis (strain SY62)</name>
    <name type="common">Yeast</name>
    <dbReference type="NCBI Taxonomy" id="1305764"/>
    <lineage>
        <taxon>Eukaryota</taxon>
        <taxon>Fungi</taxon>
        <taxon>Dikarya</taxon>
        <taxon>Basidiomycota</taxon>
        <taxon>Ustilaginomycotina</taxon>
        <taxon>Ustilaginomycetes</taxon>
        <taxon>Ustilaginales</taxon>
        <taxon>Ustilaginaceae</taxon>
        <taxon>Pseudozyma</taxon>
    </lineage>
</organism>
<dbReference type="RefSeq" id="XP_012190735.1">
    <property type="nucleotide sequence ID" value="XM_012335345.1"/>
</dbReference>
<dbReference type="InterPro" id="IPR003673">
    <property type="entry name" value="CoA-Trfase_fam_III"/>
</dbReference>
<dbReference type="eggNOG" id="KOG3957">
    <property type="taxonomic scope" value="Eukaryota"/>
</dbReference>
<sequence length="597" mass="65623">MSPPRIVSTIALIQQLWRQAELPVNVLENTLRRGNLVLVKEPSDQGQAIQSSFHLTAVAQACCAAIALAERLRCALVRLEKSSGSAGELQSLALDRVQVDASHALAEYKGWTKIHLGGSNKRKQEMLKEAIESDSEDAKRVLGIDPNAVADWDALAGLYRCRPSSSRGVPAVVRIHTNFPHHKLGILQLLNLAPSTARWNDVGIHETIFSRVSKQDLQRELDQWDAFEFEAAAQKRGLCVTVYRSRAEWEASEMGAALKTWMGENVDDSAFRISRIASASNSSLKPREPNERLRIIDMSRVIAGPIAARILAAYGSDVLLLSSEKLPNLPLRELDTARGKRTAFVELPKVNDAAELRKKMKDLIEVADVVSQAYRPQGLAERGLSAEAAQRIRPGIVYAELCAFGFTGPWKDRRAYDSLTQTATGINYLEGLSYQQHHSGGVDGVQVEPKALPVQALDYAAGSLMCFAILACQCRALLERLGGSKDGRAEEDGWKVQISLASTAEWIHSLGQIHGDDAWTKPPQEIIPSDVDKLADMTSSYQVRGLADGDDSERRDVRVLAVRHASIPAEGEAHESEDSGFRWTVPAHLGVDKLKWT</sequence>
<dbReference type="STRING" id="1305764.R9P6W6"/>
<dbReference type="EMBL" id="DF238808">
    <property type="protein sequence ID" value="GAC97148.1"/>
    <property type="molecule type" value="Genomic_DNA"/>
</dbReference>
<dbReference type="InterPro" id="IPR023606">
    <property type="entry name" value="CoA-Trfase_III_dom_1_sf"/>
</dbReference>
<dbReference type="PANTHER" id="PTHR48228">
    <property type="entry name" value="SUCCINYL-COA--D-CITRAMALATE COA-TRANSFERASE"/>
    <property type="match status" value="1"/>
</dbReference>
<dbReference type="SUPFAM" id="SSF89796">
    <property type="entry name" value="CoA-transferase family III (CaiB/BaiF)"/>
    <property type="match status" value="2"/>
</dbReference>
<dbReference type="OrthoDB" id="2308815at2759"/>
<dbReference type="GeneID" id="24110014"/>
<dbReference type="PANTHER" id="PTHR48228:SF4">
    <property type="entry name" value="BLR3030 PROTEIN"/>
    <property type="match status" value="1"/>
</dbReference>
<evidence type="ECO:0000256" key="1">
    <source>
        <dbReference type="ARBA" id="ARBA00008383"/>
    </source>
</evidence>
<dbReference type="InterPro" id="IPR050509">
    <property type="entry name" value="CoA-transferase_III"/>
</dbReference>
<dbReference type="AlphaFoldDB" id="R9P6W6"/>
<dbReference type="Proteomes" id="UP000014071">
    <property type="component" value="Unassembled WGS sequence"/>
</dbReference>
<dbReference type="Gene3D" id="3.40.50.10540">
    <property type="entry name" value="Crotonobetainyl-coa:carnitine coa-transferase, domain 1"/>
    <property type="match status" value="1"/>
</dbReference>
<evidence type="ECO:0008006" key="4">
    <source>
        <dbReference type="Google" id="ProtNLM"/>
    </source>
</evidence>
<accession>R9P6W6</accession>
<protein>
    <recommendedName>
        <fullName evidence="4">CAIB/BAIF family enzyme</fullName>
    </recommendedName>
</protein>
<gene>
    <name evidence="2" type="ORF">PHSY_004733</name>
</gene>
<dbReference type="HOGENOM" id="CLU_021588_0_0_1"/>
<comment type="similarity">
    <text evidence="1">Belongs to the CoA-transferase III family.</text>
</comment>
<dbReference type="Pfam" id="PF02515">
    <property type="entry name" value="CoA_transf_3"/>
    <property type="match status" value="1"/>
</dbReference>
<evidence type="ECO:0000313" key="3">
    <source>
        <dbReference type="Proteomes" id="UP000014071"/>
    </source>
</evidence>
<evidence type="ECO:0000313" key="2">
    <source>
        <dbReference type="EMBL" id="GAC97148.1"/>
    </source>
</evidence>
<dbReference type="GO" id="GO:0003824">
    <property type="term" value="F:catalytic activity"/>
    <property type="evidence" value="ECO:0007669"/>
    <property type="project" value="InterPro"/>
</dbReference>